<evidence type="ECO:0000313" key="7">
    <source>
        <dbReference type="EMBL" id="MDC7225772.1"/>
    </source>
</evidence>
<dbReference type="InterPro" id="IPR006153">
    <property type="entry name" value="Cation/H_exchanger_TM"/>
</dbReference>
<evidence type="ECO:0000256" key="3">
    <source>
        <dbReference type="ARBA" id="ARBA00022989"/>
    </source>
</evidence>
<reference evidence="7 8" key="1">
    <citation type="submission" date="2022-12" db="EMBL/GenBank/DDBJ databases">
        <title>Metagenome assembled genome from gulf of manar.</title>
        <authorList>
            <person name="Kohli P."/>
            <person name="Pk S."/>
            <person name="Venkata Ramana C."/>
            <person name="Sasikala C."/>
        </authorList>
    </citation>
    <scope>NUCLEOTIDE SEQUENCE [LARGE SCALE GENOMIC DNA]</scope>
    <source>
        <strain evidence="7">JB008</strain>
    </source>
</reference>
<evidence type="ECO:0000313" key="8">
    <source>
        <dbReference type="Proteomes" id="UP001221217"/>
    </source>
</evidence>
<feature type="transmembrane region" description="Helical" evidence="5">
    <location>
        <begin position="29"/>
        <end position="51"/>
    </location>
</feature>
<feature type="transmembrane region" description="Helical" evidence="5">
    <location>
        <begin position="302"/>
        <end position="320"/>
    </location>
</feature>
<organism evidence="7 8">
    <name type="scientific">Candidatus Thalassospirochaeta sargassi</name>
    <dbReference type="NCBI Taxonomy" id="3119039"/>
    <lineage>
        <taxon>Bacteria</taxon>
        <taxon>Pseudomonadati</taxon>
        <taxon>Spirochaetota</taxon>
        <taxon>Spirochaetia</taxon>
        <taxon>Spirochaetales</taxon>
        <taxon>Spirochaetaceae</taxon>
        <taxon>Candidatus Thalassospirochaeta</taxon>
    </lineage>
</organism>
<evidence type="ECO:0000256" key="4">
    <source>
        <dbReference type="ARBA" id="ARBA00023136"/>
    </source>
</evidence>
<dbReference type="InterPro" id="IPR038770">
    <property type="entry name" value="Na+/solute_symporter_sf"/>
</dbReference>
<evidence type="ECO:0000256" key="1">
    <source>
        <dbReference type="ARBA" id="ARBA00004141"/>
    </source>
</evidence>
<feature type="domain" description="Cation/H+ exchanger transmembrane" evidence="6">
    <location>
        <begin position="9"/>
        <end position="378"/>
    </location>
</feature>
<feature type="transmembrane region" description="Helical" evidence="5">
    <location>
        <begin position="243"/>
        <end position="262"/>
    </location>
</feature>
<evidence type="ECO:0000256" key="2">
    <source>
        <dbReference type="ARBA" id="ARBA00022692"/>
    </source>
</evidence>
<dbReference type="PANTHER" id="PTHR31102:SF1">
    <property type="entry name" value="CATION_H+ EXCHANGER DOMAIN-CONTAINING PROTEIN"/>
    <property type="match status" value="1"/>
</dbReference>
<feature type="transmembrane region" description="Helical" evidence="5">
    <location>
        <begin position="115"/>
        <end position="139"/>
    </location>
</feature>
<dbReference type="AlphaFoldDB" id="A0AAJ1IAN6"/>
<dbReference type="EMBL" id="JAQQAL010000009">
    <property type="protein sequence ID" value="MDC7225772.1"/>
    <property type="molecule type" value="Genomic_DNA"/>
</dbReference>
<feature type="transmembrane region" description="Helical" evidence="5">
    <location>
        <begin position="86"/>
        <end position="109"/>
    </location>
</feature>
<feature type="transmembrane region" description="Helical" evidence="5">
    <location>
        <begin position="362"/>
        <end position="385"/>
    </location>
</feature>
<dbReference type="GO" id="GO:0015297">
    <property type="term" value="F:antiporter activity"/>
    <property type="evidence" value="ECO:0007669"/>
    <property type="project" value="InterPro"/>
</dbReference>
<sequence length="394" mass="42007">MSLNLILAIIILGGWLFSRLFKIIKLPNILGMVIFGIIIGSTIGKLIPGTLWDIEPLLKSLALIVILLRAGLGLSKATLQKAGRTAVLMTFVPCLLEGGALTLLFYHFFVFDWYVAGLTAFMIAAVSPAVIVPSMLDLIEQGYGKKNEVPSIVLAGASADDVFAITLFSVFLGLAATAGVDIGRALISIPLSIAGGVISGIVAGWLLVKYFRRRHQHVRATEKTLVLIMVAVLLVQLGDKLHVAALLGVMTVGFILLERAEYIAHELAAKLKKVWIFAEIILFVLIGMSVDVPTALSAGLRGLMVIAIGLVFRSFGVFLSTLGSSLNLKERIFCIIAYLPKATVQAALGSVALQAGVAEGEIILALAVLSIIFTAPLGLIGIKVFGKRLLELDL</sequence>
<dbReference type="GO" id="GO:1902600">
    <property type="term" value="P:proton transmembrane transport"/>
    <property type="evidence" value="ECO:0007669"/>
    <property type="project" value="InterPro"/>
</dbReference>
<evidence type="ECO:0000259" key="6">
    <source>
        <dbReference type="Pfam" id="PF00999"/>
    </source>
</evidence>
<keyword evidence="2 5" id="KW-0812">Transmembrane</keyword>
<feature type="transmembrane region" description="Helical" evidence="5">
    <location>
        <begin position="57"/>
        <end position="74"/>
    </location>
</feature>
<feature type="transmembrane region" description="Helical" evidence="5">
    <location>
        <begin position="220"/>
        <end position="237"/>
    </location>
</feature>
<keyword evidence="3 5" id="KW-1133">Transmembrane helix</keyword>
<feature type="transmembrane region" description="Helical" evidence="5">
    <location>
        <begin position="332"/>
        <end position="356"/>
    </location>
</feature>
<comment type="subcellular location">
    <subcellularLocation>
        <location evidence="1">Membrane</location>
        <topology evidence="1">Multi-pass membrane protein</topology>
    </subcellularLocation>
</comment>
<feature type="transmembrane region" description="Helical" evidence="5">
    <location>
        <begin position="6"/>
        <end position="22"/>
    </location>
</feature>
<proteinExistence type="predicted"/>
<dbReference type="InterPro" id="IPR051843">
    <property type="entry name" value="CPA1_transporter"/>
</dbReference>
<dbReference type="PANTHER" id="PTHR31102">
    <property type="match status" value="1"/>
</dbReference>
<gene>
    <name evidence="7" type="ORF">PQJ61_03285</name>
</gene>
<feature type="transmembrane region" description="Helical" evidence="5">
    <location>
        <begin position="151"/>
        <end position="175"/>
    </location>
</feature>
<keyword evidence="4 5" id="KW-0472">Membrane</keyword>
<feature type="transmembrane region" description="Helical" evidence="5">
    <location>
        <begin position="274"/>
        <end position="296"/>
    </location>
</feature>
<evidence type="ECO:0000256" key="5">
    <source>
        <dbReference type="SAM" id="Phobius"/>
    </source>
</evidence>
<protein>
    <submittedName>
        <fullName evidence="7">Cation:proton antiporter</fullName>
    </submittedName>
</protein>
<dbReference type="Pfam" id="PF00999">
    <property type="entry name" value="Na_H_Exchanger"/>
    <property type="match status" value="1"/>
</dbReference>
<dbReference type="Proteomes" id="UP001221217">
    <property type="component" value="Unassembled WGS sequence"/>
</dbReference>
<name>A0AAJ1IAN6_9SPIO</name>
<accession>A0AAJ1IAN6</accession>
<dbReference type="GO" id="GO:0016020">
    <property type="term" value="C:membrane"/>
    <property type="evidence" value="ECO:0007669"/>
    <property type="project" value="UniProtKB-SubCell"/>
</dbReference>
<comment type="caution">
    <text evidence="7">The sequence shown here is derived from an EMBL/GenBank/DDBJ whole genome shotgun (WGS) entry which is preliminary data.</text>
</comment>
<dbReference type="Gene3D" id="1.20.1530.20">
    <property type="match status" value="1"/>
</dbReference>
<feature type="transmembrane region" description="Helical" evidence="5">
    <location>
        <begin position="187"/>
        <end position="208"/>
    </location>
</feature>